<organism evidence="2 3">
    <name type="scientific">Shewanella hanedai</name>
    <name type="common">Alteromonas hanedai</name>
    <dbReference type="NCBI Taxonomy" id="25"/>
    <lineage>
        <taxon>Bacteria</taxon>
        <taxon>Pseudomonadati</taxon>
        <taxon>Pseudomonadota</taxon>
        <taxon>Gammaproteobacteria</taxon>
        <taxon>Alteromonadales</taxon>
        <taxon>Shewanellaceae</taxon>
        <taxon>Shewanella</taxon>
    </lineage>
</organism>
<proteinExistence type="predicted"/>
<keyword evidence="1" id="KW-0812">Transmembrane</keyword>
<evidence type="ECO:0000256" key="1">
    <source>
        <dbReference type="SAM" id="Phobius"/>
    </source>
</evidence>
<dbReference type="EMBL" id="VKGK01000023">
    <property type="protein sequence ID" value="TRY13049.1"/>
    <property type="molecule type" value="Genomic_DNA"/>
</dbReference>
<dbReference type="Proteomes" id="UP000318126">
    <property type="component" value="Unassembled WGS sequence"/>
</dbReference>
<dbReference type="AlphaFoldDB" id="A0A553JKS7"/>
<dbReference type="RefSeq" id="WP_144041456.1">
    <property type="nucleotide sequence ID" value="NZ_BMPL01000039.1"/>
</dbReference>
<feature type="transmembrane region" description="Helical" evidence="1">
    <location>
        <begin position="7"/>
        <end position="24"/>
    </location>
</feature>
<protein>
    <submittedName>
        <fullName evidence="2">Uncharacterized protein</fullName>
    </submittedName>
</protein>
<name>A0A553JKS7_SHEHA</name>
<sequence>MKALKVMHWMGLVLLITGVATYLFTDMSQVVSGMVTVSTLIGLGAVMMSPFPVVLFIQWARRQE</sequence>
<accession>A0A553JKS7</accession>
<feature type="transmembrane region" description="Helical" evidence="1">
    <location>
        <begin position="30"/>
        <end position="57"/>
    </location>
</feature>
<keyword evidence="1" id="KW-0472">Membrane</keyword>
<evidence type="ECO:0000313" key="3">
    <source>
        <dbReference type="Proteomes" id="UP000318126"/>
    </source>
</evidence>
<dbReference type="OrthoDB" id="6271685at2"/>
<keyword evidence="1" id="KW-1133">Transmembrane helix</keyword>
<evidence type="ECO:0000313" key="2">
    <source>
        <dbReference type="EMBL" id="TRY13049.1"/>
    </source>
</evidence>
<gene>
    <name evidence="2" type="ORF">FN961_17425</name>
</gene>
<reference evidence="3" key="1">
    <citation type="submission" date="2019-07" db="EMBL/GenBank/DDBJ databases">
        <title>Shewanella sp. YLB-08 draft genomic sequence.</title>
        <authorList>
            <person name="Yu L."/>
        </authorList>
    </citation>
    <scope>NUCLEOTIDE SEQUENCE [LARGE SCALE GENOMIC DNA]</scope>
    <source>
        <strain evidence="3">JCM 20706</strain>
    </source>
</reference>
<comment type="caution">
    <text evidence="2">The sequence shown here is derived from an EMBL/GenBank/DDBJ whole genome shotgun (WGS) entry which is preliminary data.</text>
</comment>
<keyword evidence="3" id="KW-1185">Reference proteome</keyword>